<evidence type="ECO:0000256" key="5">
    <source>
        <dbReference type="ARBA" id="ARBA00048539"/>
    </source>
</evidence>
<dbReference type="GO" id="GO:0006400">
    <property type="term" value="P:tRNA modification"/>
    <property type="evidence" value="ECO:0007669"/>
    <property type="project" value="UniProtKB-UniRule"/>
</dbReference>
<keyword evidence="2 6" id="KW-0819">tRNA processing</keyword>
<comment type="function">
    <text evidence="6">Ligates lysine onto the cytidine present at position 34 of the AUA codon-specific tRNA(Ile) that contains the anticodon CAU, in an ATP-dependent manner. Cytidine is converted to lysidine, thus changing the amino acid specificity of the tRNA from methionine to isoleucine.</text>
</comment>
<dbReference type="PANTHER" id="PTHR43033">
    <property type="entry name" value="TRNA(ILE)-LYSIDINE SYNTHASE-RELATED"/>
    <property type="match status" value="1"/>
</dbReference>
<evidence type="ECO:0000256" key="1">
    <source>
        <dbReference type="ARBA" id="ARBA00022598"/>
    </source>
</evidence>
<evidence type="ECO:0000256" key="3">
    <source>
        <dbReference type="ARBA" id="ARBA00022741"/>
    </source>
</evidence>
<feature type="domain" description="tRNA(Ile)-lysidine/2-thiocytidine synthase N-terminal" evidence="7">
    <location>
        <begin position="16"/>
        <end position="186"/>
    </location>
</feature>
<keyword evidence="4" id="KW-0067">ATP-binding</keyword>
<comment type="catalytic activity">
    <reaction evidence="5 6">
        <text>cytidine(34) in tRNA(Ile2) + L-lysine + ATP = lysidine(34) in tRNA(Ile2) + AMP + diphosphate + H(+)</text>
        <dbReference type="Rhea" id="RHEA:43744"/>
        <dbReference type="Rhea" id="RHEA-COMP:10625"/>
        <dbReference type="Rhea" id="RHEA-COMP:10670"/>
        <dbReference type="ChEBI" id="CHEBI:15378"/>
        <dbReference type="ChEBI" id="CHEBI:30616"/>
        <dbReference type="ChEBI" id="CHEBI:32551"/>
        <dbReference type="ChEBI" id="CHEBI:33019"/>
        <dbReference type="ChEBI" id="CHEBI:82748"/>
        <dbReference type="ChEBI" id="CHEBI:83665"/>
        <dbReference type="ChEBI" id="CHEBI:456215"/>
        <dbReference type="EC" id="6.3.4.19"/>
    </reaction>
</comment>
<evidence type="ECO:0000256" key="4">
    <source>
        <dbReference type="ARBA" id="ARBA00022840"/>
    </source>
</evidence>
<dbReference type="Proteomes" id="UP000594513">
    <property type="component" value="Chromosome"/>
</dbReference>
<evidence type="ECO:0000256" key="6">
    <source>
        <dbReference type="HAMAP-Rule" id="MF_01161"/>
    </source>
</evidence>
<accession>A0AAE7PCH4</accession>
<reference evidence="8 9" key="1">
    <citation type="journal article" date="2018" name="Emerg. Microbes Infect.">
        <title>Genomic analysis of oral Campylobacter concisus strains identified a potential bacterial molecular marker associated with active Crohn's disease.</title>
        <authorList>
            <person name="Liu F."/>
            <person name="Ma R."/>
            <person name="Tay C.Y.A."/>
            <person name="Octavia S."/>
            <person name="Lan R."/>
            <person name="Chung H.K.L."/>
            <person name="Riordan S.M."/>
            <person name="Grimm M.C."/>
            <person name="Leong R.W."/>
            <person name="Tanaka M.M."/>
            <person name="Connor S."/>
            <person name="Zhang L."/>
        </authorList>
    </citation>
    <scope>NUCLEOTIDE SEQUENCE [LARGE SCALE GENOMIC DNA]</scope>
    <source>
        <strain evidence="8 9">P27CDO-S2</strain>
    </source>
</reference>
<dbReference type="EMBL" id="CP049272">
    <property type="protein sequence ID" value="QPH86237.1"/>
    <property type="molecule type" value="Genomic_DNA"/>
</dbReference>
<dbReference type="AlphaFoldDB" id="A0AAE7PCH4"/>
<name>A0AAE7PCH4_9BACT</name>
<dbReference type="HAMAP" id="MF_01161">
    <property type="entry name" value="tRNA_Ile_lys_synt"/>
    <property type="match status" value="1"/>
</dbReference>
<keyword evidence="3" id="KW-0547">Nucleotide-binding</keyword>
<dbReference type="RefSeq" id="WP_107770425.1">
    <property type="nucleotide sequence ID" value="NZ_CABPVF010000002.1"/>
</dbReference>
<dbReference type="GO" id="GO:0005524">
    <property type="term" value="F:ATP binding"/>
    <property type="evidence" value="ECO:0007669"/>
    <property type="project" value="UniProtKB-KW"/>
</dbReference>
<protein>
    <recommendedName>
        <fullName evidence="6">tRNA(Ile)-lysidine synthase</fullName>
        <ecNumber evidence="6">6.3.4.19</ecNumber>
    </recommendedName>
    <alternativeName>
        <fullName evidence="6">tRNA(Ile)-2-lysyl-cytidine synthase</fullName>
    </alternativeName>
    <alternativeName>
        <fullName evidence="6">tRNA(Ile)-lysidine synthetase</fullName>
    </alternativeName>
</protein>
<organism evidence="8 9">
    <name type="scientific">Campylobacter concisus</name>
    <dbReference type="NCBI Taxonomy" id="199"/>
    <lineage>
        <taxon>Bacteria</taxon>
        <taxon>Pseudomonadati</taxon>
        <taxon>Campylobacterota</taxon>
        <taxon>Epsilonproteobacteria</taxon>
        <taxon>Campylobacterales</taxon>
        <taxon>Campylobacteraceae</taxon>
        <taxon>Campylobacter</taxon>
    </lineage>
</organism>
<comment type="caution">
    <text evidence="6">Lacks conserved residue(s) required for the propagation of feature annotation.</text>
</comment>
<dbReference type="Pfam" id="PF01171">
    <property type="entry name" value="ATP_bind_3"/>
    <property type="match status" value="1"/>
</dbReference>
<dbReference type="GO" id="GO:0005737">
    <property type="term" value="C:cytoplasm"/>
    <property type="evidence" value="ECO:0007669"/>
    <property type="project" value="UniProtKB-SubCell"/>
</dbReference>
<dbReference type="InterPro" id="IPR012094">
    <property type="entry name" value="tRNA_Ile_lys_synt"/>
</dbReference>
<dbReference type="CDD" id="cd01992">
    <property type="entry name" value="TilS_N"/>
    <property type="match status" value="1"/>
</dbReference>
<dbReference type="EC" id="6.3.4.19" evidence="6"/>
<dbReference type="Gene3D" id="3.40.50.620">
    <property type="entry name" value="HUPs"/>
    <property type="match status" value="1"/>
</dbReference>
<keyword evidence="6" id="KW-0963">Cytoplasm</keyword>
<evidence type="ECO:0000256" key="2">
    <source>
        <dbReference type="ARBA" id="ARBA00022694"/>
    </source>
</evidence>
<comment type="similarity">
    <text evidence="6">Belongs to the tRNA(Ile)-lysidine synthase family.</text>
</comment>
<dbReference type="SUPFAM" id="SSF52402">
    <property type="entry name" value="Adenine nucleotide alpha hydrolases-like"/>
    <property type="match status" value="1"/>
</dbReference>
<dbReference type="InterPro" id="IPR014729">
    <property type="entry name" value="Rossmann-like_a/b/a_fold"/>
</dbReference>
<evidence type="ECO:0000313" key="9">
    <source>
        <dbReference type="Proteomes" id="UP000594513"/>
    </source>
</evidence>
<sequence length="346" mass="40142">MISQNVRERLNLGANLFAFSHGIDSTALFYILEEAGIKFDLAMVDYNVREQSKSEIESAKELADKFGKKIYTKSVFLDKSNFEKNAREVRYEFFGEICQKFGYENLILAHQFDDKFEWFLMQLSKGAGLKELFGMSELEKRKHFWLVRPLLNLRKKELQNYLDERGLRYFVDETNLKGELKRSFMRLNFSEPFLDRYFIGVQKSFEFLEADRQILMPNITKISDEIFIIKNDSNAIRGVDMAAKELNVLLSKAQKEELSANLAKQTSVVLSGKIAVGYADTYLLVTPFCKAIMPKIFKEKARILKIPAINRGYLFAINFDLSKLNSNKHLKIWLLPEALQTKAKIN</sequence>
<evidence type="ECO:0000313" key="8">
    <source>
        <dbReference type="EMBL" id="QPH86237.1"/>
    </source>
</evidence>
<comment type="subcellular location">
    <subcellularLocation>
        <location evidence="6">Cytoplasm</location>
    </subcellularLocation>
</comment>
<proteinExistence type="inferred from homology"/>
<dbReference type="NCBIfam" id="TIGR02432">
    <property type="entry name" value="lysidine_TilS_N"/>
    <property type="match status" value="1"/>
</dbReference>
<evidence type="ECO:0000259" key="7">
    <source>
        <dbReference type="Pfam" id="PF01171"/>
    </source>
</evidence>
<gene>
    <name evidence="6 8" type="primary">tilS</name>
    <name evidence="8" type="ORF">CVT17_04280</name>
</gene>
<dbReference type="PANTHER" id="PTHR43033:SF1">
    <property type="entry name" value="TRNA(ILE)-LYSIDINE SYNTHASE-RELATED"/>
    <property type="match status" value="1"/>
</dbReference>
<dbReference type="InterPro" id="IPR012795">
    <property type="entry name" value="tRNA_Ile_lys_synt_N"/>
</dbReference>
<dbReference type="InterPro" id="IPR011063">
    <property type="entry name" value="TilS/TtcA_N"/>
</dbReference>
<keyword evidence="1 6" id="KW-0436">Ligase</keyword>
<dbReference type="GO" id="GO:0032267">
    <property type="term" value="F:tRNA(Ile)-lysidine synthase activity"/>
    <property type="evidence" value="ECO:0007669"/>
    <property type="project" value="UniProtKB-EC"/>
</dbReference>